<proteinExistence type="inferred from homology"/>
<dbReference type="PANTHER" id="PTHR42987">
    <property type="entry name" value="PEPTIDASE S49"/>
    <property type="match status" value="1"/>
</dbReference>
<dbReference type="InterPro" id="IPR004635">
    <property type="entry name" value="Pept_S49_SppA"/>
</dbReference>
<keyword evidence="2" id="KW-0645">Protease</keyword>
<evidence type="ECO:0000256" key="4">
    <source>
        <dbReference type="ARBA" id="ARBA00022825"/>
    </source>
</evidence>
<dbReference type="Proteomes" id="UP000886289">
    <property type="component" value="Unassembled WGS sequence"/>
</dbReference>
<dbReference type="InterPro" id="IPR047272">
    <property type="entry name" value="S49_SppA_C"/>
</dbReference>
<feature type="domain" description="Peptidase S49" evidence="5">
    <location>
        <begin position="112"/>
        <end position="262"/>
    </location>
</feature>
<dbReference type="CDD" id="cd07023">
    <property type="entry name" value="S49_Sppa_N_C"/>
    <property type="match status" value="1"/>
</dbReference>
<dbReference type="SUPFAM" id="SSF52096">
    <property type="entry name" value="ClpP/crotonase"/>
    <property type="match status" value="1"/>
</dbReference>
<reference evidence="6" key="1">
    <citation type="journal article" date="2020" name="mSystems">
        <title>Genome- and Community-Level Interaction Insights into Carbon Utilization and Element Cycling Functions of Hydrothermarchaeota in Hydrothermal Sediment.</title>
        <authorList>
            <person name="Zhou Z."/>
            <person name="Liu Y."/>
            <person name="Xu W."/>
            <person name="Pan J."/>
            <person name="Luo Z.H."/>
            <person name="Li M."/>
        </authorList>
    </citation>
    <scope>NUCLEOTIDE SEQUENCE [LARGE SCALE GENOMIC DNA]</scope>
    <source>
        <strain evidence="6">HyVt-233</strain>
    </source>
</reference>
<name>A0A7C0U2M1_DESA2</name>
<dbReference type="Pfam" id="PF01343">
    <property type="entry name" value="Peptidase_S49"/>
    <property type="match status" value="1"/>
</dbReference>
<protein>
    <submittedName>
        <fullName evidence="6">Signal peptide peptidase SppA</fullName>
    </submittedName>
</protein>
<comment type="caution">
    <text evidence="6">The sequence shown here is derived from an EMBL/GenBank/DDBJ whole genome shotgun (WGS) entry which is preliminary data.</text>
</comment>
<dbReference type="EMBL" id="DRBS01000168">
    <property type="protein sequence ID" value="HDD44073.1"/>
    <property type="molecule type" value="Genomic_DNA"/>
</dbReference>
<gene>
    <name evidence="6" type="primary">sppA</name>
    <name evidence="6" type="ORF">ENG63_04330</name>
</gene>
<comment type="similarity">
    <text evidence="1">Belongs to the peptidase S49 family.</text>
</comment>
<keyword evidence="3" id="KW-0378">Hydrolase</keyword>
<evidence type="ECO:0000313" key="6">
    <source>
        <dbReference type="EMBL" id="HDD44073.1"/>
    </source>
</evidence>
<dbReference type="InterPro" id="IPR002142">
    <property type="entry name" value="Peptidase_S49"/>
</dbReference>
<dbReference type="NCBIfam" id="TIGR00706">
    <property type="entry name" value="SppA_dom"/>
    <property type="match status" value="1"/>
</dbReference>
<sequence>MRKFLLLFIIIFFLNNCAFYFIGKTKPLKETVISGKGKNKILLIDISGIISTKKRHKFFLLKEESIVSRIKEELKKANSDKKIKGIVLRISSPGGTVIASDIIYHEIKKFKQKRHIPVVAYMMDIATSGAYYISLAADIIMAHPTSITGGIGVIALKFNIEELLKKIGIKDESIKSGKKKDLWSPFRPCTEEERKILQEIINELHERFIKTIAENRKMLTIGQIKKLADGRIYTAKQALNLKLIDKIGYLEDAIELVKKKAGILEARIIIYHRPPTYKSNIYSIKNLIGLEFMYLWLP</sequence>
<evidence type="ECO:0000256" key="1">
    <source>
        <dbReference type="ARBA" id="ARBA00008683"/>
    </source>
</evidence>
<keyword evidence="4" id="KW-0720">Serine protease</keyword>
<dbReference type="GO" id="GO:0008236">
    <property type="term" value="F:serine-type peptidase activity"/>
    <property type="evidence" value="ECO:0007669"/>
    <property type="project" value="UniProtKB-KW"/>
</dbReference>
<dbReference type="AlphaFoldDB" id="A0A7C0U2M1"/>
<evidence type="ECO:0000259" key="5">
    <source>
        <dbReference type="Pfam" id="PF01343"/>
    </source>
</evidence>
<dbReference type="GO" id="GO:0006508">
    <property type="term" value="P:proteolysis"/>
    <property type="evidence" value="ECO:0007669"/>
    <property type="project" value="UniProtKB-KW"/>
</dbReference>
<dbReference type="Gene3D" id="3.90.226.10">
    <property type="entry name" value="2-enoyl-CoA Hydratase, Chain A, domain 1"/>
    <property type="match status" value="2"/>
</dbReference>
<evidence type="ECO:0000256" key="2">
    <source>
        <dbReference type="ARBA" id="ARBA00022670"/>
    </source>
</evidence>
<dbReference type="PANTHER" id="PTHR42987:SF4">
    <property type="entry name" value="PROTEASE SOHB-RELATED"/>
    <property type="match status" value="1"/>
</dbReference>
<dbReference type="InterPro" id="IPR029045">
    <property type="entry name" value="ClpP/crotonase-like_dom_sf"/>
</dbReference>
<organism evidence="6">
    <name type="scientific">Desulfofervidus auxilii</name>
    <dbReference type="NCBI Taxonomy" id="1621989"/>
    <lineage>
        <taxon>Bacteria</taxon>
        <taxon>Pseudomonadati</taxon>
        <taxon>Thermodesulfobacteriota</taxon>
        <taxon>Candidatus Desulfofervidia</taxon>
        <taxon>Candidatus Desulfofervidales</taxon>
        <taxon>Candidatus Desulfofervidaceae</taxon>
        <taxon>Candidatus Desulfofervidus</taxon>
    </lineage>
</organism>
<accession>A0A7C0U2M1</accession>
<evidence type="ECO:0000256" key="3">
    <source>
        <dbReference type="ARBA" id="ARBA00022801"/>
    </source>
</evidence>